<sequence length="108" mass="12462">MKELTLLIGTCISCCMSAGFTNTNLQPIFENDMVRMNVQLNTLDGNQDGICDYQDGHYFCLDKDHKNCIFYEDDDQNGICDHCQRKESSANVSRAQKHVKHRTYSNFR</sequence>
<gene>
    <name evidence="1" type="ORF">HF861_00535</name>
</gene>
<reference evidence="1 2" key="1">
    <citation type="submission" date="2020-04" db="EMBL/GenBank/DDBJ databases">
        <authorList>
            <person name="Hitch T.C.A."/>
            <person name="Wylensek D."/>
            <person name="Clavel T."/>
        </authorList>
    </citation>
    <scope>NUCLEOTIDE SEQUENCE [LARGE SCALE GENOMIC DNA]</scope>
    <source>
        <strain evidence="1 2">BSM-383-APC-22F</strain>
    </source>
</reference>
<dbReference type="AlphaFoldDB" id="A0A7X9RG17"/>
<dbReference type="Proteomes" id="UP000540014">
    <property type="component" value="Unassembled WGS sequence"/>
</dbReference>
<evidence type="ECO:0000313" key="2">
    <source>
        <dbReference type="Proteomes" id="UP000540014"/>
    </source>
</evidence>
<proteinExistence type="predicted"/>
<organism evidence="1 2">
    <name type="scientific">Faecalicoccus pleomorphus</name>
    <dbReference type="NCBI Taxonomy" id="1323"/>
    <lineage>
        <taxon>Bacteria</taxon>
        <taxon>Bacillati</taxon>
        <taxon>Bacillota</taxon>
        <taxon>Erysipelotrichia</taxon>
        <taxon>Erysipelotrichales</taxon>
        <taxon>Erysipelotrichaceae</taxon>
        <taxon>Faecalicoccus</taxon>
    </lineage>
</organism>
<dbReference type="EMBL" id="JABAFR010000001">
    <property type="protein sequence ID" value="NME43375.1"/>
    <property type="molecule type" value="Genomic_DNA"/>
</dbReference>
<protein>
    <submittedName>
        <fullName evidence="1">Uncharacterized protein</fullName>
    </submittedName>
</protein>
<name>A0A7X9RG17_9FIRM</name>
<dbReference type="RefSeq" id="WP_168964481.1">
    <property type="nucleotide sequence ID" value="NZ_JABAFR010000001.1"/>
</dbReference>
<evidence type="ECO:0000313" key="1">
    <source>
        <dbReference type="EMBL" id="NME43375.1"/>
    </source>
</evidence>
<comment type="caution">
    <text evidence="1">The sequence shown here is derived from an EMBL/GenBank/DDBJ whole genome shotgun (WGS) entry which is preliminary data.</text>
</comment>
<accession>A0A7X9RG17</accession>